<organism evidence="2 3">
    <name type="scientific">Roseiconus lacunae</name>
    <dbReference type="NCBI Taxonomy" id="2605694"/>
    <lineage>
        <taxon>Bacteria</taxon>
        <taxon>Pseudomonadati</taxon>
        <taxon>Planctomycetota</taxon>
        <taxon>Planctomycetia</taxon>
        <taxon>Pirellulales</taxon>
        <taxon>Pirellulaceae</taxon>
        <taxon>Roseiconus</taxon>
    </lineage>
</organism>
<feature type="chain" id="PRO_5045722979" evidence="1">
    <location>
        <begin position="25"/>
        <end position="159"/>
    </location>
</feature>
<proteinExistence type="predicted"/>
<comment type="caution">
    <text evidence="2">The sequence shown here is derived from an EMBL/GenBank/DDBJ whole genome shotgun (WGS) entry which is preliminary data.</text>
</comment>
<dbReference type="Proteomes" id="UP001239462">
    <property type="component" value="Unassembled WGS sequence"/>
</dbReference>
<gene>
    <name evidence="2" type="ORF">QTN89_22345</name>
</gene>
<evidence type="ECO:0000313" key="2">
    <source>
        <dbReference type="EMBL" id="MDM4018207.1"/>
    </source>
</evidence>
<evidence type="ECO:0000256" key="1">
    <source>
        <dbReference type="SAM" id="SignalP"/>
    </source>
</evidence>
<sequence length="159" mass="17521">MFILSKRISILSFVLILGVNGECAEVKVAWANCVENDTIVTEKSVCLVVDQAGDATTEVKICAGVNVNAGTLVFGGSASSMLCVTAVFGKNEKYDEKKLRDILKKALDAKEVKEKAKKSIKIEYEKVKSFTVKKAVDEKKKDIWERIEKLDTSPFPKAD</sequence>
<reference evidence="2 3" key="1">
    <citation type="submission" date="2023-06" db="EMBL/GenBank/DDBJ databases">
        <title>Roseiconus lacunae JC819 isolated from Gulf of Mannar region, Tamil Nadu.</title>
        <authorList>
            <person name="Pk S."/>
            <person name="Ch S."/>
            <person name="Ch V.R."/>
        </authorList>
    </citation>
    <scope>NUCLEOTIDE SEQUENCE [LARGE SCALE GENOMIC DNA]</scope>
    <source>
        <strain evidence="2 3">JC819</strain>
    </source>
</reference>
<name>A0ABT7PNX1_9BACT</name>
<accession>A0ABT7PNX1</accession>
<keyword evidence="1" id="KW-0732">Signal</keyword>
<protein>
    <submittedName>
        <fullName evidence="2">Uncharacterized protein</fullName>
    </submittedName>
</protein>
<dbReference type="EMBL" id="JASZZN010000019">
    <property type="protein sequence ID" value="MDM4018207.1"/>
    <property type="molecule type" value="Genomic_DNA"/>
</dbReference>
<feature type="signal peptide" evidence="1">
    <location>
        <begin position="1"/>
        <end position="24"/>
    </location>
</feature>
<evidence type="ECO:0000313" key="3">
    <source>
        <dbReference type="Proteomes" id="UP001239462"/>
    </source>
</evidence>
<dbReference type="RefSeq" id="WP_289165906.1">
    <property type="nucleotide sequence ID" value="NZ_JASZZN010000019.1"/>
</dbReference>
<keyword evidence="3" id="KW-1185">Reference proteome</keyword>